<dbReference type="InterPro" id="IPR011701">
    <property type="entry name" value="MFS"/>
</dbReference>
<keyword evidence="4 7" id="KW-1133">Transmembrane helix</keyword>
<feature type="region of interest" description="Disordered" evidence="6">
    <location>
        <begin position="1"/>
        <end position="21"/>
    </location>
</feature>
<dbReference type="AlphaFoldDB" id="A0A5N5DYK9"/>
<feature type="transmembrane region" description="Helical" evidence="7">
    <location>
        <begin position="160"/>
        <end position="182"/>
    </location>
</feature>
<dbReference type="Gene3D" id="1.20.1250.20">
    <property type="entry name" value="MFS general substrate transporter like domains"/>
    <property type="match status" value="2"/>
</dbReference>
<keyword evidence="2" id="KW-0813">Transport</keyword>
<keyword evidence="3 7" id="KW-0812">Transmembrane</keyword>
<feature type="transmembrane region" description="Helical" evidence="7">
    <location>
        <begin position="227"/>
        <end position="245"/>
    </location>
</feature>
<feature type="transmembrane region" description="Helical" evidence="7">
    <location>
        <begin position="68"/>
        <end position="89"/>
    </location>
</feature>
<feature type="transmembrane region" description="Helical" evidence="7">
    <location>
        <begin position="126"/>
        <end position="148"/>
    </location>
</feature>
<organism evidence="9 10">
    <name type="scientific">Rhodococcus erythropolis</name>
    <name type="common">Arthrobacter picolinophilus</name>
    <dbReference type="NCBI Taxonomy" id="1833"/>
    <lineage>
        <taxon>Bacteria</taxon>
        <taxon>Bacillati</taxon>
        <taxon>Actinomycetota</taxon>
        <taxon>Actinomycetes</taxon>
        <taxon>Mycobacteriales</taxon>
        <taxon>Nocardiaceae</taxon>
        <taxon>Rhodococcus</taxon>
        <taxon>Rhodococcus erythropolis group</taxon>
    </lineage>
</organism>
<name>A0A5N5DYK9_RHOER</name>
<evidence type="ECO:0000256" key="2">
    <source>
        <dbReference type="ARBA" id="ARBA00022448"/>
    </source>
</evidence>
<dbReference type="GO" id="GO:0022857">
    <property type="term" value="F:transmembrane transporter activity"/>
    <property type="evidence" value="ECO:0007669"/>
    <property type="project" value="InterPro"/>
</dbReference>
<comment type="subcellular location">
    <subcellularLocation>
        <location evidence="1">Cell membrane</location>
        <topology evidence="1">Multi-pass membrane protein</topology>
    </subcellularLocation>
</comment>
<dbReference type="InterPro" id="IPR036259">
    <property type="entry name" value="MFS_trans_sf"/>
</dbReference>
<comment type="caution">
    <text evidence="9">The sequence shown here is derived from an EMBL/GenBank/DDBJ whole genome shotgun (WGS) entry which is preliminary data.</text>
</comment>
<feature type="transmembrane region" description="Helical" evidence="7">
    <location>
        <begin position="451"/>
        <end position="470"/>
    </location>
</feature>
<gene>
    <name evidence="9" type="ORF">BS297_23660</name>
</gene>
<evidence type="ECO:0000256" key="7">
    <source>
        <dbReference type="SAM" id="Phobius"/>
    </source>
</evidence>
<evidence type="ECO:0000256" key="5">
    <source>
        <dbReference type="ARBA" id="ARBA00023136"/>
    </source>
</evidence>
<dbReference type="GO" id="GO:0005886">
    <property type="term" value="C:plasma membrane"/>
    <property type="evidence" value="ECO:0007669"/>
    <property type="project" value="UniProtKB-SubCell"/>
</dbReference>
<dbReference type="CDD" id="cd17321">
    <property type="entry name" value="MFS_MMR_MDR_like"/>
    <property type="match status" value="1"/>
</dbReference>
<feature type="transmembrane region" description="Helical" evidence="7">
    <location>
        <begin position="326"/>
        <end position="347"/>
    </location>
</feature>
<dbReference type="PROSITE" id="PS50850">
    <property type="entry name" value="MFS"/>
    <property type="match status" value="1"/>
</dbReference>
<dbReference type="SUPFAM" id="SSF103473">
    <property type="entry name" value="MFS general substrate transporter"/>
    <property type="match status" value="1"/>
</dbReference>
<evidence type="ECO:0000256" key="4">
    <source>
        <dbReference type="ARBA" id="ARBA00022989"/>
    </source>
</evidence>
<dbReference type="Pfam" id="PF07690">
    <property type="entry name" value="MFS_1"/>
    <property type="match status" value="1"/>
</dbReference>
<feature type="transmembrane region" description="Helical" evidence="7">
    <location>
        <begin position="386"/>
        <end position="408"/>
    </location>
</feature>
<evidence type="ECO:0000256" key="3">
    <source>
        <dbReference type="ARBA" id="ARBA00022692"/>
    </source>
</evidence>
<evidence type="ECO:0000259" key="8">
    <source>
        <dbReference type="PROSITE" id="PS50850"/>
    </source>
</evidence>
<proteinExistence type="predicted"/>
<sequence>MGTSNISADSSVGDSVSDETKNAAPVSDSSVQALALTAVCLGFFMILLDGSALNIALPAIERDIGGSIAALQWLVNIYTIPLASLLLTAGVLADRVGSRSVFLWSLGGFTAASLLCAISPNLLSLAAFRCLQGIAAAGLLPTTLAIIARTYPDPIARAKAITIWGATGGIALVAGPIGGGLLTEFIGWRSIFFVNVPIGVIALWLCWRHVRETATRDAESYDVPGQVLGIAGLALLVAGLIEGGSRGWGDPLALALLLGCVPALVGFFVVEGRTRHPVLPLSIFRKPAFSASIANGFAFQFGAYGMQFMLAIFIQSYWGSSALRTGLFFLPFAVLWTFGTLVLNRVWAGRGMCWLLTVGASTAAIGALLCTAIGDSDTWPVVMAGTALVGLGCGVFGPSCNGAAMAVIDKSFAGLASGVLNTSRQTGMAIGVAALGIALSASNSVGGARIGMIFVAACFVAIVALSRRYLNQI</sequence>
<feature type="domain" description="Major facilitator superfamily (MFS) profile" evidence="8">
    <location>
        <begin position="35"/>
        <end position="473"/>
    </location>
</feature>
<evidence type="ECO:0000313" key="10">
    <source>
        <dbReference type="Proteomes" id="UP000325576"/>
    </source>
</evidence>
<feature type="transmembrane region" description="Helical" evidence="7">
    <location>
        <begin position="188"/>
        <end position="207"/>
    </location>
</feature>
<feature type="transmembrane region" description="Helical" evidence="7">
    <location>
        <begin position="251"/>
        <end position="270"/>
    </location>
</feature>
<protein>
    <submittedName>
        <fullName evidence="9">MFS transporter</fullName>
    </submittedName>
</protein>
<feature type="transmembrane region" description="Helical" evidence="7">
    <location>
        <begin position="291"/>
        <end position="314"/>
    </location>
</feature>
<dbReference type="PANTHER" id="PTHR42718">
    <property type="entry name" value="MAJOR FACILITATOR SUPERFAMILY MULTIDRUG TRANSPORTER MFSC"/>
    <property type="match status" value="1"/>
</dbReference>
<dbReference type="EMBL" id="MRBO01000632">
    <property type="protein sequence ID" value="KAB2582843.1"/>
    <property type="molecule type" value="Genomic_DNA"/>
</dbReference>
<feature type="transmembrane region" description="Helical" evidence="7">
    <location>
        <begin position="354"/>
        <end position="374"/>
    </location>
</feature>
<keyword evidence="5 7" id="KW-0472">Membrane</keyword>
<evidence type="ECO:0000256" key="1">
    <source>
        <dbReference type="ARBA" id="ARBA00004651"/>
    </source>
</evidence>
<feature type="transmembrane region" description="Helical" evidence="7">
    <location>
        <begin position="101"/>
        <end position="120"/>
    </location>
</feature>
<evidence type="ECO:0000313" key="9">
    <source>
        <dbReference type="EMBL" id="KAB2582843.1"/>
    </source>
</evidence>
<evidence type="ECO:0000256" key="6">
    <source>
        <dbReference type="SAM" id="MobiDB-lite"/>
    </source>
</evidence>
<accession>A0A5N5DYK9</accession>
<dbReference type="PANTHER" id="PTHR42718:SF9">
    <property type="entry name" value="MAJOR FACILITATOR SUPERFAMILY MULTIDRUG TRANSPORTER MFSC"/>
    <property type="match status" value="1"/>
</dbReference>
<dbReference type="Proteomes" id="UP000325576">
    <property type="component" value="Unassembled WGS sequence"/>
</dbReference>
<dbReference type="InterPro" id="IPR020846">
    <property type="entry name" value="MFS_dom"/>
</dbReference>
<feature type="transmembrane region" description="Helical" evidence="7">
    <location>
        <begin position="31"/>
        <end position="48"/>
    </location>
</feature>
<reference evidence="9 10" key="1">
    <citation type="journal article" date="2017" name="Poromechanics V (2013)">
        <title>Genomic Characterization of the Arsenic-Tolerant Actinobacterium, &lt;i&gt;Rhodococcus erythropolis&lt;/i&gt; S43.</title>
        <authorList>
            <person name="Retamal-Morales G."/>
            <person name="Mehnert M."/>
            <person name="Schwabe R."/>
            <person name="Tischler D."/>
            <person name="Schloemann M."/>
            <person name="Levican G.J."/>
        </authorList>
    </citation>
    <scope>NUCLEOTIDE SEQUENCE [LARGE SCALE GENOMIC DNA]</scope>
    <source>
        <strain evidence="9 10">S43</strain>
    </source>
</reference>